<keyword evidence="6" id="KW-0342">GTP-binding</keyword>
<protein>
    <recommendedName>
        <fullName evidence="9">Ras-related protein Rab-7b</fullName>
    </recommendedName>
</protein>
<dbReference type="FunFam" id="3.40.50.300:FF:000751">
    <property type="entry name" value="Rab family GTPase, putative"/>
    <property type="match status" value="1"/>
</dbReference>
<evidence type="ECO:0000313" key="12">
    <source>
        <dbReference type="Proteomes" id="UP000014680"/>
    </source>
</evidence>
<dbReference type="GO" id="GO:0005770">
    <property type="term" value="C:late endosome"/>
    <property type="evidence" value="ECO:0007669"/>
    <property type="project" value="TreeGrafter"/>
</dbReference>
<dbReference type="Proteomes" id="UP000014680">
    <property type="component" value="Unassembled WGS sequence"/>
</dbReference>
<dbReference type="GO" id="GO:0005764">
    <property type="term" value="C:lysosome"/>
    <property type="evidence" value="ECO:0007669"/>
    <property type="project" value="UniProtKB-ARBA"/>
</dbReference>
<dbReference type="GO" id="GO:0015031">
    <property type="term" value="P:protein transport"/>
    <property type="evidence" value="ECO:0007669"/>
    <property type="project" value="UniProtKB-KW"/>
</dbReference>
<dbReference type="OrthoDB" id="1436450at2759"/>
<dbReference type="SMART" id="SM00173">
    <property type="entry name" value="RAS"/>
    <property type="match status" value="1"/>
</dbReference>
<dbReference type="KEGG" id="eiv:EIN_154400"/>
<evidence type="ECO:0000256" key="9">
    <source>
        <dbReference type="ARBA" id="ARBA00067801"/>
    </source>
</evidence>
<dbReference type="RefSeq" id="XP_004258144.1">
    <property type="nucleotide sequence ID" value="XM_004258096.1"/>
</dbReference>
<evidence type="ECO:0000256" key="4">
    <source>
        <dbReference type="ARBA" id="ARBA00022741"/>
    </source>
</evidence>
<gene>
    <name evidence="11" type="ORF">EIN_154400</name>
</gene>
<evidence type="ECO:0000256" key="6">
    <source>
        <dbReference type="ARBA" id="ARBA00023134"/>
    </source>
</evidence>
<keyword evidence="7" id="KW-0449">Lipoprotein</keyword>
<sequence>MSSKNKRPLIKMILIGDSGVGKSCLMNQFINKAFVSEYKATIGADFLTRELDVNGDQVALQVWDTAGHEKFMSFGQAFYRGSECCFLVCDVTNEKSFESLDTWKAEFIKGACPSNPSEFPFVVLANKVDEDANTRVVTAQQLKDWSSRNNDIPYYETSAKTGMHVEEAFINVANRVMKAIKKDTSSQPPIATISLESTTPQEKPQEPSKNGCC</sequence>
<dbReference type="GO" id="GO:0045335">
    <property type="term" value="C:phagocytic vesicle"/>
    <property type="evidence" value="ECO:0007669"/>
    <property type="project" value="TreeGrafter"/>
</dbReference>
<dbReference type="PROSITE" id="PS51420">
    <property type="entry name" value="RHO"/>
    <property type="match status" value="1"/>
</dbReference>
<accession>A0A0A1UCJ4</accession>
<organism evidence="11 12">
    <name type="scientific">Entamoeba invadens IP1</name>
    <dbReference type="NCBI Taxonomy" id="370355"/>
    <lineage>
        <taxon>Eukaryota</taxon>
        <taxon>Amoebozoa</taxon>
        <taxon>Evosea</taxon>
        <taxon>Archamoebae</taxon>
        <taxon>Mastigamoebida</taxon>
        <taxon>Entamoebidae</taxon>
        <taxon>Entamoeba</taxon>
    </lineage>
</organism>
<keyword evidence="12" id="KW-1185">Reference proteome</keyword>
<proteinExistence type="inferred from homology"/>
<keyword evidence="8" id="KW-0636">Prenylation</keyword>
<keyword evidence="3" id="KW-0813">Transport</keyword>
<dbReference type="GO" id="GO:0090385">
    <property type="term" value="P:phagosome-lysosome fusion"/>
    <property type="evidence" value="ECO:0007669"/>
    <property type="project" value="TreeGrafter"/>
</dbReference>
<keyword evidence="4" id="KW-0547">Nucleotide-binding</keyword>
<dbReference type="GO" id="GO:0002682">
    <property type="term" value="P:regulation of immune system process"/>
    <property type="evidence" value="ECO:0007669"/>
    <property type="project" value="UniProtKB-ARBA"/>
</dbReference>
<evidence type="ECO:0000256" key="5">
    <source>
        <dbReference type="ARBA" id="ARBA00022927"/>
    </source>
</evidence>
<comment type="similarity">
    <text evidence="2">Belongs to the small GTPase superfamily. Rho family.</text>
</comment>
<dbReference type="PROSITE" id="PS51419">
    <property type="entry name" value="RAB"/>
    <property type="match status" value="1"/>
</dbReference>
<dbReference type="PROSITE" id="PS51421">
    <property type="entry name" value="RAS"/>
    <property type="match status" value="1"/>
</dbReference>
<dbReference type="InterPro" id="IPR001806">
    <property type="entry name" value="Small_GTPase"/>
</dbReference>
<dbReference type="VEuPathDB" id="AmoebaDB:EIN_154400"/>
<evidence type="ECO:0000256" key="8">
    <source>
        <dbReference type="ARBA" id="ARBA00023289"/>
    </source>
</evidence>
<dbReference type="OMA" id="KEAQFED"/>
<evidence type="ECO:0000256" key="10">
    <source>
        <dbReference type="SAM" id="MobiDB-lite"/>
    </source>
</evidence>
<dbReference type="Gene3D" id="3.40.50.300">
    <property type="entry name" value="P-loop containing nucleotide triphosphate hydrolases"/>
    <property type="match status" value="1"/>
</dbReference>
<evidence type="ECO:0000256" key="7">
    <source>
        <dbReference type="ARBA" id="ARBA00023288"/>
    </source>
</evidence>
<dbReference type="SUPFAM" id="SSF52540">
    <property type="entry name" value="P-loop containing nucleoside triphosphate hydrolases"/>
    <property type="match status" value="1"/>
</dbReference>
<evidence type="ECO:0000256" key="3">
    <source>
        <dbReference type="ARBA" id="ARBA00022448"/>
    </source>
</evidence>
<dbReference type="PANTHER" id="PTHR47981">
    <property type="entry name" value="RAB FAMILY"/>
    <property type="match status" value="1"/>
</dbReference>
<dbReference type="GO" id="GO:0003924">
    <property type="term" value="F:GTPase activity"/>
    <property type="evidence" value="ECO:0007669"/>
    <property type="project" value="InterPro"/>
</dbReference>
<dbReference type="SMART" id="SM00174">
    <property type="entry name" value="RHO"/>
    <property type="match status" value="1"/>
</dbReference>
<dbReference type="EMBL" id="KB206474">
    <property type="protein sequence ID" value="ELP91373.1"/>
    <property type="molecule type" value="Genomic_DNA"/>
</dbReference>
<feature type="region of interest" description="Disordered" evidence="10">
    <location>
        <begin position="183"/>
        <end position="213"/>
    </location>
</feature>
<dbReference type="NCBIfam" id="TIGR00231">
    <property type="entry name" value="small_GTP"/>
    <property type="match status" value="1"/>
</dbReference>
<dbReference type="InterPro" id="IPR027417">
    <property type="entry name" value="P-loop_NTPase"/>
</dbReference>
<dbReference type="AlphaFoldDB" id="A0A0A1UCJ4"/>
<dbReference type="PANTHER" id="PTHR47981:SF20">
    <property type="entry name" value="RAS-RELATED PROTEIN RAB-7A"/>
    <property type="match status" value="1"/>
</dbReference>
<dbReference type="Pfam" id="PF00071">
    <property type="entry name" value="Ras"/>
    <property type="match status" value="1"/>
</dbReference>
<dbReference type="PRINTS" id="PR00449">
    <property type="entry name" value="RASTRNSFRMNG"/>
</dbReference>
<reference evidence="11 12" key="1">
    <citation type="submission" date="2012-10" db="EMBL/GenBank/DDBJ databases">
        <authorList>
            <person name="Zafar N."/>
            <person name="Inman J."/>
            <person name="Hall N."/>
            <person name="Lorenzi H."/>
            <person name="Caler E."/>
        </authorList>
    </citation>
    <scope>NUCLEOTIDE SEQUENCE [LARGE SCALE GENOMIC DNA]</scope>
    <source>
        <strain evidence="11 12">IP1</strain>
    </source>
</reference>
<comment type="similarity">
    <text evidence="1">Belongs to the small GTPase superfamily. Rab family.</text>
</comment>
<evidence type="ECO:0000256" key="1">
    <source>
        <dbReference type="ARBA" id="ARBA00006270"/>
    </source>
</evidence>
<dbReference type="GO" id="GO:0005525">
    <property type="term" value="F:GTP binding"/>
    <property type="evidence" value="ECO:0007669"/>
    <property type="project" value="UniProtKB-KW"/>
</dbReference>
<dbReference type="SMART" id="SM00175">
    <property type="entry name" value="RAB"/>
    <property type="match status" value="1"/>
</dbReference>
<dbReference type="SMART" id="SM00176">
    <property type="entry name" value="RAN"/>
    <property type="match status" value="1"/>
</dbReference>
<dbReference type="InterPro" id="IPR005225">
    <property type="entry name" value="Small_GTP-bd"/>
</dbReference>
<evidence type="ECO:0000313" key="11">
    <source>
        <dbReference type="EMBL" id="ELP91373.1"/>
    </source>
</evidence>
<feature type="compositionally biased region" description="Polar residues" evidence="10">
    <location>
        <begin position="185"/>
        <end position="202"/>
    </location>
</feature>
<evidence type="ECO:0000256" key="2">
    <source>
        <dbReference type="ARBA" id="ARBA00010142"/>
    </source>
</evidence>
<dbReference type="GeneID" id="14890382"/>
<keyword evidence="5" id="KW-0653">Protein transport</keyword>
<name>A0A0A1UCJ4_ENTIV</name>